<evidence type="ECO:0000313" key="2">
    <source>
        <dbReference type="EMBL" id="CDQ75144.1"/>
    </source>
</evidence>
<feature type="compositionally biased region" description="Polar residues" evidence="1">
    <location>
        <begin position="94"/>
        <end position="104"/>
    </location>
</feature>
<protein>
    <submittedName>
        <fullName evidence="2">Uncharacterized protein</fullName>
    </submittedName>
</protein>
<feature type="region of interest" description="Disordered" evidence="1">
    <location>
        <begin position="80"/>
        <end position="104"/>
    </location>
</feature>
<sequence length="104" mass="11453">MESQQVTPGSIANPVKFGGQDYVALLDACVKSGSLFSDPTFTPDQSSIGMPTDPDPKKEIKWLRPKRIWQYVQPTWQLQTTCSHNSPGPPHLASASSETSHLDR</sequence>
<evidence type="ECO:0000313" key="3">
    <source>
        <dbReference type="Proteomes" id="UP000193380"/>
    </source>
</evidence>
<proteinExistence type="predicted"/>
<dbReference type="STRING" id="8022.A0A060XCW1"/>
<gene>
    <name evidence="2" type="ORF">GSONMT00000368001</name>
</gene>
<dbReference type="EMBL" id="FR905031">
    <property type="protein sequence ID" value="CDQ75144.1"/>
    <property type="molecule type" value="Genomic_DNA"/>
</dbReference>
<evidence type="ECO:0000256" key="1">
    <source>
        <dbReference type="SAM" id="MobiDB-lite"/>
    </source>
</evidence>
<accession>A0A060XCW1</accession>
<dbReference type="Proteomes" id="UP000193380">
    <property type="component" value="Unassembled WGS sequence"/>
</dbReference>
<dbReference type="SUPFAM" id="SSF54001">
    <property type="entry name" value="Cysteine proteinases"/>
    <property type="match status" value="1"/>
</dbReference>
<reference evidence="2" key="2">
    <citation type="submission" date="2014-03" db="EMBL/GenBank/DDBJ databases">
        <authorList>
            <person name="Genoscope - CEA"/>
        </authorList>
    </citation>
    <scope>NUCLEOTIDE SEQUENCE</scope>
</reference>
<dbReference type="InterPro" id="IPR038765">
    <property type="entry name" value="Papain-like_cys_pep_sf"/>
</dbReference>
<organism evidence="2 3">
    <name type="scientific">Oncorhynchus mykiss</name>
    <name type="common">Rainbow trout</name>
    <name type="synonym">Salmo gairdneri</name>
    <dbReference type="NCBI Taxonomy" id="8022"/>
    <lineage>
        <taxon>Eukaryota</taxon>
        <taxon>Metazoa</taxon>
        <taxon>Chordata</taxon>
        <taxon>Craniata</taxon>
        <taxon>Vertebrata</taxon>
        <taxon>Euteleostomi</taxon>
        <taxon>Actinopterygii</taxon>
        <taxon>Neopterygii</taxon>
        <taxon>Teleostei</taxon>
        <taxon>Protacanthopterygii</taxon>
        <taxon>Salmoniformes</taxon>
        <taxon>Salmonidae</taxon>
        <taxon>Salmoninae</taxon>
        <taxon>Oncorhynchus</taxon>
    </lineage>
</organism>
<dbReference type="PaxDb" id="8022-A0A060XCW1"/>
<dbReference type="AlphaFoldDB" id="A0A060XCW1"/>
<reference evidence="2" key="1">
    <citation type="journal article" date="2014" name="Nat. Commun.">
        <title>The rainbow trout genome provides novel insights into evolution after whole-genome duplication in vertebrates.</title>
        <authorList>
            <person name="Berthelot C."/>
            <person name="Brunet F."/>
            <person name="Chalopin D."/>
            <person name="Juanchich A."/>
            <person name="Bernard M."/>
            <person name="Noel B."/>
            <person name="Bento P."/>
            <person name="Da Silva C."/>
            <person name="Labadie K."/>
            <person name="Alberti A."/>
            <person name="Aury J.M."/>
            <person name="Louis A."/>
            <person name="Dehais P."/>
            <person name="Bardou P."/>
            <person name="Montfort J."/>
            <person name="Klopp C."/>
            <person name="Cabau C."/>
            <person name="Gaspin C."/>
            <person name="Thorgaard G.H."/>
            <person name="Boussaha M."/>
            <person name="Quillet E."/>
            <person name="Guyomard R."/>
            <person name="Galiana D."/>
            <person name="Bobe J."/>
            <person name="Volff J.N."/>
            <person name="Genet C."/>
            <person name="Wincker P."/>
            <person name="Jaillon O."/>
            <person name="Roest Crollius H."/>
            <person name="Guiguen Y."/>
        </authorList>
    </citation>
    <scope>NUCLEOTIDE SEQUENCE [LARGE SCALE GENOMIC DNA]</scope>
</reference>
<name>A0A060XCW1_ONCMY</name>